<dbReference type="InterPro" id="IPR009075">
    <property type="entry name" value="AcylCo_DH/oxidase_C"/>
</dbReference>
<feature type="domain" description="Acyl-CoA dehydrogenase/oxidase C-terminal" evidence="5">
    <location>
        <begin position="331"/>
        <end position="510"/>
    </location>
</feature>
<keyword evidence="2 4" id="KW-0285">Flavoprotein</keyword>
<comment type="cofactor">
    <cofactor evidence="4">
        <name>FAD</name>
        <dbReference type="ChEBI" id="CHEBI:57692"/>
    </cofactor>
</comment>
<dbReference type="GO" id="GO:0003995">
    <property type="term" value="F:acyl-CoA dehydrogenase activity"/>
    <property type="evidence" value="ECO:0007669"/>
    <property type="project" value="TreeGrafter"/>
</dbReference>
<dbReference type="Pfam" id="PF00441">
    <property type="entry name" value="Acyl-CoA_dh_1"/>
    <property type="match status" value="1"/>
</dbReference>
<dbReference type="PANTHER" id="PTHR42707">
    <property type="entry name" value="ACYL-COA DEHYDROGENASE"/>
    <property type="match status" value="1"/>
</dbReference>
<reference evidence="7" key="1">
    <citation type="journal article" date="2020" name="Stud. Mycol.">
        <title>101 Dothideomycetes genomes: a test case for predicting lifestyles and emergence of pathogens.</title>
        <authorList>
            <person name="Haridas S."/>
            <person name="Albert R."/>
            <person name="Binder M."/>
            <person name="Bloem J."/>
            <person name="Labutti K."/>
            <person name="Salamov A."/>
            <person name="Andreopoulos B."/>
            <person name="Baker S."/>
            <person name="Barry K."/>
            <person name="Bills G."/>
            <person name="Bluhm B."/>
            <person name="Cannon C."/>
            <person name="Castanera R."/>
            <person name="Culley D."/>
            <person name="Daum C."/>
            <person name="Ezra D."/>
            <person name="Gonzalez J."/>
            <person name="Henrissat B."/>
            <person name="Kuo A."/>
            <person name="Liang C."/>
            <person name="Lipzen A."/>
            <person name="Lutzoni F."/>
            <person name="Magnuson J."/>
            <person name="Mondo S."/>
            <person name="Nolan M."/>
            <person name="Ohm R."/>
            <person name="Pangilinan J."/>
            <person name="Park H.-J."/>
            <person name="Ramirez L."/>
            <person name="Alfaro M."/>
            <person name="Sun H."/>
            <person name="Tritt A."/>
            <person name="Yoshinaga Y."/>
            <person name="Zwiers L.-H."/>
            <person name="Turgeon B."/>
            <person name="Goodwin S."/>
            <person name="Spatafora J."/>
            <person name="Crous P."/>
            <person name="Grigoriev I."/>
        </authorList>
    </citation>
    <scope>NUCLEOTIDE SEQUENCE</scope>
    <source>
        <strain evidence="7">CBS 279.74</strain>
    </source>
</reference>
<keyword evidence="3 4" id="KW-0274">FAD</keyword>
<evidence type="ECO:0000256" key="4">
    <source>
        <dbReference type="RuleBase" id="RU362125"/>
    </source>
</evidence>
<evidence type="ECO:0000256" key="2">
    <source>
        <dbReference type="ARBA" id="ARBA00022630"/>
    </source>
</evidence>
<keyword evidence="4" id="KW-0560">Oxidoreductase</keyword>
<keyword evidence="8" id="KW-1185">Reference proteome</keyword>
<dbReference type="SUPFAM" id="SSF47203">
    <property type="entry name" value="Acyl-CoA dehydrogenase C-terminal domain-like"/>
    <property type="match status" value="1"/>
</dbReference>
<gene>
    <name evidence="7" type="ORF">K504DRAFT_523499</name>
</gene>
<name>A0A6G1KDF1_9PLEO</name>
<dbReference type="PANTHER" id="PTHR42707:SF2">
    <property type="entry name" value="ACD11 DEHYDROGENASE"/>
    <property type="match status" value="1"/>
</dbReference>
<proteinExistence type="inferred from homology"/>
<evidence type="ECO:0000256" key="1">
    <source>
        <dbReference type="ARBA" id="ARBA00009347"/>
    </source>
</evidence>
<evidence type="ECO:0000313" key="8">
    <source>
        <dbReference type="Proteomes" id="UP000799428"/>
    </source>
</evidence>
<accession>A0A6G1KDF1</accession>
<dbReference type="OrthoDB" id="10251155at2759"/>
<comment type="similarity">
    <text evidence="1 4">Belongs to the acyl-CoA dehydrogenase family.</text>
</comment>
<organism evidence="7 8">
    <name type="scientific">Pleomassaria siparia CBS 279.74</name>
    <dbReference type="NCBI Taxonomy" id="1314801"/>
    <lineage>
        <taxon>Eukaryota</taxon>
        <taxon>Fungi</taxon>
        <taxon>Dikarya</taxon>
        <taxon>Ascomycota</taxon>
        <taxon>Pezizomycotina</taxon>
        <taxon>Dothideomycetes</taxon>
        <taxon>Pleosporomycetidae</taxon>
        <taxon>Pleosporales</taxon>
        <taxon>Pleomassariaceae</taxon>
        <taxon>Pleomassaria</taxon>
    </lineage>
</organism>
<protein>
    <recommendedName>
        <fullName evidence="9">Acyl-CoA dehydrogenase/oxidase C-terminal</fullName>
    </recommendedName>
</protein>
<dbReference type="InterPro" id="IPR036250">
    <property type="entry name" value="AcylCo_DH-like_C"/>
</dbReference>
<dbReference type="Gene3D" id="2.40.110.20">
    <property type="match status" value="1"/>
</dbReference>
<evidence type="ECO:0000259" key="6">
    <source>
        <dbReference type="Pfam" id="PF02770"/>
    </source>
</evidence>
<evidence type="ECO:0000313" key="7">
    <source>
        <dbReference type="EMBL" id="KAF2710663.1"/>
    </source>
</evidence>
<dbReference type="Gene3D" id="1.20.140.10">
    <property type="entry name" value="Butyryl-CoA Dehydrogenase, subunit A, domain 3"/>
    <property type="match status" value="1"/>
</dbReference>
<dbReference type="EMBL" id="MU005768">
    <property type="protein sequence ID" value="KAF2710663.1"/>
    <property type="molecule type" value="Genomic_DNA"/>
</dbReference>
<dbReference type="SUPFAM" id="SSF56645">
    <property type="entry name" value="Acyl-CoA dehydrogenase NM domain-like"/>
    <property type="match status" value="1"/>
</dbReference>
<evidence type="ECO:0008006" key="9">
    <source>
        <dbReference type="Google" id="ProtNLM"/>
    </source>
</evidence>
<feature type="domain" description="Acyl-CoA oxidase/dehydrogenase middle" evidence="6">
    <location>
        <begin position="199"/>
        <end position="320"/>
    </location>
</feature>
<evidence type="ECO:0000259" key="5">
    <source>
        <dbReference type="Pfam" id="PF00441"/>
    </source>
</evidence>
<sequence>MAREPLIASSSTTGFFQHLPTLPPQYTSPVCLSSQIPCQNESALRVSDEKVLAHIVDLYIPSNATLVTSDINRVARLALHPSVLAYSTDAETNHPVLRPLSTFGEENRQDPLWTTTGWQKLKDIGISEGVVAVAYETENTTWNRRIHEFALGHVWICTGTMTGCPMASKWDQPGRQKVLKEAYRRLTSRNPEVAWTSGQWMTERSGGSDVSETETVAQRLDTNNEGCDATGMPLGPWSIDGFKWFSSATDSEMAVLLARTSRGGLSAFYAPMRRRVAVPARSVNNLVDETPKTELNGIRIQRLKNKLGTKSLSTAELELKGTRAWLIGNEGQGIKEISAILNITRLQTAAGSAGNWARGLAISRAYTKVRKVHGKLLQENSVHLRWMADETVKYWAATHFAFFGVALQGVIEQDWAKMVQNTKANGLVPKDKTLVQVLLRLLTPVMKAQISVASVSGLRQVMESLGGVGYRENNEDGGLLNIAKIYRDNLVNPIWEGTVSVMADDVVRVLVDKRLGNGNVLDNGCSQNFIREVSVIDGRLQSLLELVRRANKQGLLYQGREILDHIEAIVLIPDEVAFEIARRWTRSSSLSSNGMTAMKPWEQQALMDKRIFLGDEVAPTHRQEKL</sequence>
<dbReference type="Pfam" id="PF02770">
    <property type="entry name" value="Acyl-CoA_dh_M"/>
    <property type="match status" value="1"/>
</dbReference>
<dbReference type="InterPro" id="IPR009100">
    <property type="entry name" value="AcylCoA_DH/oxidase_NM_dom_sf"/>
</dbReference>
<dbReference type="Proteomes" id="UP000799428">
    <property type="component" value="Unassembled WGS sequence"/>
</dbReference>
<dbReference type="InterPro" id="IPR052904">
    <property type="entry name" value="Acyl-CoA_dehydrogenase-like"/>
</dbReference>
<dbReference type="InterPro" id="IPR006091">
    <property type="entry name" value="Acyl-CoA_Oxase/DH_mid-dom"/>
</dbReference>
<dbReference type="AlphaFoldDB" id="A0A6G1KDF1"/>
<evidence type="ECO:0000256" key="3">
    <source>
        <dbReference type="ARBA" id="ARBA00022827"/>
    </source>
</evidence>